<keyword evidence="6" id="KW-0175">Coiled coil</keyword>
<keyword evidence="3 5" id="KW-0479">Metal-binding</keyword>
<dbReference type="PROSITE" id="PS50235">
    <property type="entry name" value="USP_3"/>
    <property type="match status" value="1"/>
</dbReference>
<feature type="compositionally biased region" description="Polar residues" evidence="7">
    <location>
        <begin position="760"/>
        <end position="769"/>
    </location>
</feature>
<protein>
    <recommendedName>
        <fullName evidence="2">ubiquitinyl hydrolase 1</fullName>
        <ecNumber evidence="2">3.4.19.12</ecNumber>
    </recommendedName>
</protein>
<evidence type="ECO:0000256" key="6">
    <source>
        <dbReference type="SAM" id="Coils"/>
    </source>
</evidence>
<dbReference type="InterPro" id="IPR018200">
    <property type="entry name" value="USP_CS"/>
</dbReference>
<organism evidence="10 11">
    <name type="scientific">Crassostrea virginica</name>
    <name type="common">Eastern oyster</name>
    <dbReference type="NCBI Taxonomy" id="6565"/>
    <lineage>
        <taxon>Eukaryota</taxon>
        <taxon>Metazoa</taxon>
        <taxon>Spiralia</taxon>
        <taxon>Lophotrochozoa</taxon>
        <taxon>Mollusca</taxon>
        <taxon>Bivalvia</taxon>
        <taxon>Autobranchia</taxon>
        <taxon>Pteriomorphia</taxon>
        <taxon>Ostreida</taxon>
        <taxon>Ostreoidea</taxon>
        <taxon>Ostreidae</taxon>
        <taxon>Crassostrea</taxon>
    </lineage>
</organism>
<evidence type="ECO:0000256" key="2">
    <source>
        <dbReference type="ARBA" id="ARBA00012759"/>
    </source>
</evidence>
<dbReference type="PROSITE" id="PS50089">
    <property type="entry name" value="ZF_RING_2"/>
    <property type="match status" value="1"/>
</dbReference>
<reference evidence="11" key="1">
    <citation type="submission" date="2025-08" db="UniProtKB">
        <authorList>
            <consortium name="RefSeq"/>
        </authorList>
    </citation>
    <scope>IDENTIFICATION</scope>
    <source>
        <tissue evidence="11">Whole sample</tissue>
    </source>
</reference>
<evidence type="ECO:0000256" key="3">
    <source>
        <dbReference type="ARBA" id="ARBA00022771"/>
    </source>
</evidence>
<dbReference type="EC" id="3.4.19.12" evidence="2"/>
<dbReference type="Gene3D" id="3.30.40.10">
    <property type="entry name" value="Zinc/RING finger domain, C3HC4 (zinc finger)"/>
    <property type="match status" value="1"/>
</dbReference>
<accession>A0A8B8EAK4</accession>
<evidence type="ECO:0000256" key="5">
    <source>
        <dbReference type="PROSITE-ProRule" id="PRU00175"/>
    </source>
</evidence>
<evidence type="ECO:0000256" key="7">
    <source>
        <dbReference type="SAM" id="MobiDB-lite"/>
    </source>
</evidence>
<dbReference type="InterPro" id="IPR038765">
    <property type="entry name" value="Papain-like_cys_pep_sf"/>
</dbReference>
<dbReference type="SUPFAM" id="SSF57850">
    <property type="entry name" value="RING/U-box"/>
    <property type="match status" value="1"/>
</dbReference>
<dbReference type="PROSITE" id="PS00972">
    <property type="entry name" value="USP_1"/>
    <property type="match status" value="1"/>
</dbReference>
<feature type="domain" description="RING-type" evidence="8">
    <location>
        <begin position="927"/>
        <end position="972"/>
    </location>
</feature>
<evidence type="ECO:0000313" key="10">
    <source>
        <dbReference type="Proteomes" id="UP000694844"/>
    </source>
</evidence>
<dbReference type="OrthoDB" id="2248014at2759"/>
<evidence type="ECO:0000259" key="8">
    <source>
        <dbReference type="PROSITE" id="PS50089"/>
    </source>
</evidence>
<comment type="catalytic activity">
    <reaction evidence="1">
        <text>Thiol-dependent hydrolysis of ester, thioester, amide, peptide and isopeptide bonds formed by the C-terminal Gly of ubiquitin (a 76-residue protein attached to proteins as an intracellular targeting signal).</text>
        <dbReference type="EC" id="3.4.19.12"/>
    </reaction>
</comment>
<gene>
    <name evidence="11" type="primary">LOC111133508</name>
</gene>
<dbReference type="InterPro" id="IPR001394">
    <property type="entry name" value="Peptidase_C19_UCH"/>
</dbReference>
<dbReference type="RefSeq" id="XP_022337677.1">
    <property type="nucleotide sequence ID" value="XM_022481969.1"/>
</dbReference>
<dbReference type="GeneID" id="111133508"/>
<dbReference type="PANTHER" id="PTHR21646">
    <property type="entry name" value="UBIQUITIN CARBOXYL-TERMINAL HYDROLASE"/>
    <property type="match status" value="1"/>
</dbReference>
<proteinExistence type="predicted"/>
<dbReference type="GO" id="GO:0016579">
    <property type="term" value="P:protein deubiquitination"/>
    <property type="evidence" value="ECO:0007669"/>
    <property type="project" value="InterPro"/>
</dbReference>
<feature type="region of interest" description="Disordered" evidence="7">
    <location>
        <begin position="748"/>
        <end position="769"/>
    </location>
</feature>
<keyword evidence="4" id="KW-0862">Zinc</keyword>
<feature type="region of interest" description="Disordered" evidence="7">
    <location>
        <begin position="466"/>
        <end position="532"/>
    </location>
</feature>
<evidence type="ECO:0000256" key="4">
    <source>
        <dbReference type="ARBA" id="ARBA00022833"/>
    </source>
</evidence>
<feature type="coiled-coil region" evidence="6">
    <location>
        <begin position="167"/>
        <end position="194"/>
    </location>
</feature>
<dbReference type="CDD" id="cd02674">
    <property type="entry name" value="Peptidase_C19R"/>
    <property type="match status" value="1"/>
</dbReference>
<sequence>MCICEPKRKLKRNYSAMEDTETGTMASTAVDIEEDEESASAAAGSAMEVVPSPVITASYYSKDVSDPFATPGQCGLYNLGNTCFMNAGLQCLLSTTPLLKFFLEQFTFEACTKDTLTTYFYQLVRKIWSGQYSIVYPRDFKNALGLFHVQFQDFRQHDCQEFLVLFLDTLHQQLKQEEEAVQNNLQRAVAMENRDQLNNSIDAKSHSEEGDTLPFHASELPSIASREDSETVNYVIQSELPTLLRSVVRTDSSGDLEKSQSEVNELEPILNNVSNLKQRIPKIEEFYAKDTKTLNTNVLLEDFEKDDLATDSEKFPKQELNIFAENDLAMHVPVEAVAVAHNKDDSARKGLKNTNIQAEKYNKMQKGCDMDAEGDGIVKKMKFECTEKNFQNNSQSKLNKDFEMDEQKLKMAQFEMDGVNNRKDLRAQRSFDNDMCDSIMKTHLLEDKCLPCATPDGDYMRTAVKTKKKNCEDSVQNTEKQGSKNVKSKKSHLQENSSKKFKCEMKHEGSPANSILSTDNEEDREEGGFQNSETTEVDLMEREEEVQADTEEEAAEKAWENYIRDNHSVIISTFQGQFKSTVVCSECSHVSVTFEPFMYLSVPLPHASDRQICVLFVPLEGVPMQYLITLQKSDKVSKLKEQLRHSIGRPVGDIILAEALDNHISRILEENMGMQFVNDTSRMVYAYEMPPCPAVLDESTDPPLVLDFSSLQEESNQYSATQTSSEGDIFSSMGTFSRRDASDINKYMRSGNAPEKQKESSATTMTELTSRGEQLWAASAESTPQLEQTDTHWADPQTSESWTCTHAASHWSQSESDQLRESLNEVMVDVSGTGMWNQNFSAGRSPSASNSDWMNGGSGVNETGDIAAGWDPTHNLQYDETLMKSDPLPDSVTWSASTTQAGTEWGSAGEVATPAAATVVTDKWKSCAICLEELEDSELLCHKLCGGTFCQNCLEMSVKHCGEDSYVCPVCSRAAVLSEDFCPIGSSSTHNLRLLVVPVTLRDESGSFSKLVGHPRLVYLHNTMNGTQLYDTVLNLFPSLAHSTIVFTDGQGLRCSRCQYSEQCQGCPISRDSSVHLRPGDCLSICMSSLTESCRTDLEGHVQHETMEQLRPEKTLTIYDCLQAFTDSEDLDEHNPWYCPRCQKNQCAKKTITVWQYPDTLILHLKRFVYHDLSSNKVDAEVEYPLQDLNLSQYTSGPDSGSLTYDLYSIVCHFGGANAGHYTTFAKHPLNGQWYYYNDESVSQQSPKKEDFKNAYILFYSRQGTDVKFDLPKIPMDQLAPNILRETLNNRAPLAALPIPSNSGKGLITDHHMAHSDYDEVDKQHSPQKEDMTQ</sequence>
<dbReference type="InterPro" id="IPR001841">
    <property type="entry name" value="Znf_RING"/>
</dbReference>
<name>A0A8B8EAK4_CRAVI</name>
<evidence type="ECO:0000313" key="11">
    <source>
        <dbReference type="RefSeq" id="XP_022337677.1"/>
    </source>
</evidence>
<dbReference type="InterPro" id="IPR013083">
    <property type="entry name" value="Znf_RING/FYVE/PHD"/>
</dbReference>
<dbReference type="Proteomes" id="UP000694844">
    <property type="component" value="Chromosome 5"/>
</dbReference>
<dbReference type="PROSITE" id="PS00973">
    <property type="entry name" value="USP_2"/>
    <property type="match status" value="1"/>
</dbReference>
<feature type="compositionally biased region" description="Polar residues" evidence="7">
    <location>
        <begin position="473"/>
        <end position="485"/>
    </location>
</feature>
<dbReference type="GO" id="GO:0004843">
    <property type="term" value="F:cysteine-type deubiquitinase activity"/>
    <property type="evidence" value="ECO:0007669"/>
    <property type="project" value="UniProtKB-EC"/>
</dbReference>
<dbReference type="InterPro" id="IPR028889">
    <property type="entry name" value="USP"/>
</dbReference>
<keyword evidence="10" id="KW-1185">Reference proteome</keyword>
<evidence type="ECO:0000259" key="9">
    <source>
        <dbReference type="PROSITE" id="PS50235"/>
    </source>
</evidence>
<dbReference type="GO" id="GO:0008270">
    <property type="term" value="F:zinc ion binding"/>
    <property type="evidence" value="ECO:0007669"/>
    <property type="project" value="UniProtKB-KW"/>
</dbReference>
<dbReference type="Gene3D" id="3.90.70.10">
    <property type="entry name" value="Cysteine proteinases"/>
    <property type="match status" value="3"/>
</dbReference>
<dbReference type="PANTHER" id="PTHR21646:SF35">
    <property type="match status" value="1"/>
</dbReference>
<evidence type="ECO:0000256" key="1">
    <source>
        <dbReference type="ARBA" id="ARBA00000707"/>
    </source>
</evidence>
<dbReference type="KEGG" id="cvn:111133508"/>
<dbReference type="InterPro" id="IPR050185">
    <property type="entry name" value="Ub_carboxyl-term_hydrolase"/>
</dbReference>
<feature type="compositionally biased region" description="Basic and acidic residues" evidence="7">
    <location>
        <begin position="497"/>
        <end position="509"/>
    </location>
</feature>
<dbReference type="SUPFAM" id="SSF54001">
    <property type="entry name" value="Cysteine proteinases"/>
    <property type="match status" value="1"/>
</dbReference>
<keyword evidence="3 5" id="KW-0863">Zinc-finger</keyword>
<dbReference type="Pfam" id="PF00443">
    <property type="entry name" value="UCH"/>
    <property type="match status" value="2"/>
</dbReference>
<feature type="domain" description="USP" evidence="9">
    <location>
        <begin position="74"/>
        <end position="1263"/>
    </location>
</feature>